<feature type="compositionally biased region" description="Polar residues" evidence="1">
    <location>
        <begin position="1"/>
        <end position="11"/>
    </location>
</feature>
<proteinExistence type="predicted"/>
<accession>A0ABP1AYS2</accession>
<reference evidence="2" key="1">
    <citation type="submission" date="2024-03" db="EMBL/GenBank/DDBJ databases">
        <authorList>
            <consortium name="ELIXIR-Norway"/>
            <consortium name="Elixir Norway"/>
        </authorList>
    </citation>
    <scope>NUCLEOTIDE SEQUENCE</scope>
</reference>
<feature type="compositionally biased region" description="Acidic residues" evidence="1">
    <location>
        <begin position="12"/>
        <end position="25"/>
    </location>
</feature>
<evidence type="ECO:0000256" key="1">
    <source>
        <dbReference type="SAM" id="MobiDB-lite"/>
    </source>
</evidence>
<dbReference type="EMBL" id="OZ023718">
    <property type="protein sequence ID" value="CAK9867666.1"/>
    <property type="molecule type" value="Genomic_DNA"/>
</dbReference>
<evidence type="ECO:0000313" key="3">
    <source>
        <dbReference type="Proteomes" id="UP001497522"/>
    </source>
</evidence>
<sequence length="85" mass="9706">MLEVLTETSQNEGDDSPDDQDEDIREEIRISKSSRGKQVVEKGKTRYYDKKQQLDMILAAQELWDTDGHEAGGVQFGVMWIALMT</sequence>
<name>A0ABP1AYS2_9BRYO</name>
<feature type="region of interest" description="Disordered" evidence="1">
    <location>
        <begin position="1"/>
        <end position="37"/>
    </location>
</feature>
<keyword evidence="3" id="KW-1185">Reference proteome</keyword>
<protein>
    <submittedName>
        <fullName evidence="2">Uncharacterized protein</fullName>
    </submittedName>
</protein>
<gene>
    <name evidence="2" type="ORF">CSSPJE1EN2_LOCUS10661</name>
</gene>
<evidence type="ECO:0000313" key="2">
    <source>
        <dbReference type="EMBL" id="CAK9867666.1"/>
    </source>
</evidence>
<dbReference type="Proteomes" id="UP001497522">
    <property type="component" value="Chromosome 17"/>
</dbReference>
<organism evidence="2 3">
    <name type="scientific">Sphagnum jensenii</name>
    <dbReference type="NCBI Taxonomy" id="128206"/>
    <lineage>
        <taxon>Eukaryota</taxon>
        <taxon>Viridiplantae</taxon>
        <taxon>Streptophyta</taxon>
        <taxon>Embryophyta</taxon>
        <taxon>Bryophyta</taxon>
        <taxon>Sphagnophytina</taxon>
        <taxon>Sphagnopsida</taxon>
        <taxon>Sphagnales</taxon>
        <taxon>Sphagnaceae</taxon>
        <taxon>Sphagnum</taxon>
    </lineage>
</organism>